<dbReference type="EMBL" id="JAINVZ010000011">
    <property type="protein sequence ID" value="MBY8886692.1"/>
    <property type="molecule type" value="Genomic_DNA"/>
</dbReference>
<evidence type="ECO:0000313" key="3">
    <source>
        <dbReference type="Proteomes" id="UP001198565"/>
    </source>
</evidence>
<feature type="region of interest" description="Disordered" evidence="1">
    <location>
        <begin position="1"/>
        <end position="121"/>
    </location>
</feature>
<accession>A0ABS7QU29</accession>
<feature type="compositionally biased region" description="Low complexity" evidence="1">
    <location>
        <begin position="47"/>
        <end position="73"/>
    </location>
</feature>
<dbReference type="RefSeq" id="WP_222979118.1">
    <property type="nucleotide sequence ID" value="NZ_JAINVZ010000011.1"/>
</dbReference>
<dbReference type="Proteomes" id="UP001198565">
    <property type="component" value="Unassembled WGS sequence"/>
</dbReference>
<organism evidence="2 3">
    <name type="scientific">Streptantibioticus parmotrematis</name>
    <dbReference type="NCBI Taxonomy" id="2873249"/>
    <lineage>
        <taxon>Bacteria</taxon>
        <taxon>Bacillati</taxon>
        <taxon>Actinomycetota</taxon>
        <taxon>Actinomycetes</taxon>
        <taxon>Kitasatosporales</taxon>
        <taxon>Streptomycetaceae</taxon>
        <taxon>Streptantibioticus</taxon>
    </lineage>
</organism>
<protein>
    <submittedName>
        <fullName evidence="2">Uncharacterized protein</fullName>
    </submittedName>
</protein>
<reference evidence="2 3" key="1">
    <citation type="submission" date="2021-08" db="EMBL/GenBank/DDBJ databases">
        <title>Streptomyces sp. PTM05 isolated from lichen.</title>
        <authorList>
            <person name="Somphong A."/>
            <person name="Phongsopitanun W."/>
            <person name="Tanasupawat S."/>
        </authorList>
    </citation>
    <scope>NUCLEOTIDE SEQUENCE [LARGE SCALE GENOMIC DNA]</scope>
    <source>
        <strain evidence="2 3">Ptm05</strain>
    </source>
</reference>
<proteinExistence type="predicted"/>
<feature type="compositionally biased region" description="Acidic residues" evidence="1">
    <location>
        <begin position="89"/>
        <end position="103"/>
    </location>
</feature>
<keyword evidence="3" id="KW-1185">Reference proteome</keyword>
<sequence>MEQRNGPKIPPVHAAGLDPAFVPGLTLPRQAEAAREPSAPDDPTPPAADETVAAEKAAPADEAVAADQAPAAPDADEAGTRDGTAETTDATEADEPDEADTSGEADAMGGPSFEASDHRGGVTADRRGVRFTLDGEEADFTWDEIGAVEVDTPRFGRTLIVTVYTTSRHTYEAYVDAPNRSQPKRWATELDAILDEYFEA</sequence>
<comment type="caution">
    <text evidence="2">The sequence shown here is derived from an EMBL/GenBank/DDBJ whole genome shotgun (WGS) entry which is preliminary data.</text>
</comment>
<evidence type="ECO:0000256" key="1">
    <source>
        <dbReference type="SAM" id="MobiDB-lite"/>
    </source>
</evidence>
<gene>
    <name evidence="2" type="ORF">K7472_17730</name>
</gene>
<name>A0ABS7QU29_9ACTN</name>
<evidence type="ECO:0000313" key="2">
    <source>
        <dbReference type="EMBL" id="MBY8886692.1"/>
    </source>
</evidence>